<dbReference type="EMBL" id="JACHFQ010000006">
    <property type="protein sequence ID" value="MBB5226587.1"/>
    <property type="molecule type" value="Genomic_DNA"/>
</dbReference>
<keyword evidence="2" id="KW-0808">Transferase</keyword>
<accession>A0A7W8GA39</accession>
<name>A0A7W8GA39_9SPIR</name>
<dbReference type="AlphaFoldDB" id="A0A7W8GA39"/>
<organism evidence="2 3">
    <name type="scientific">Treponema ruminis</name>
    <dbReference type="NCBI Taxonomy" id="744515"/>
    <lineage>
        <taxon>Bacteria</taxon>
        <taxon>Pseudomonadati</taxon>
        <taxon>Spirochaetota</taxon>
        <taxon>Spirochaetia</taxon>
        <taxon>Spirochaetales</taxon>
        <taxon>Treponemataceae</taxon>
        <taxon>Treponema</taxon>
    </lineage>
</organism>
<comment type="caution">
    <text evidence="2">The sequence shown here is derived from an EMBL/GenBank/DDBJ whole genome shotgun (WGS) entry which is preliminary data.</text>
</comment>
<dbReference type="Gene3D" id="3.40.50.2000">
    <property type="entry name" value="Glycogen Phosphorylase B"/>
    <property type="match status" value="1"/>
</dbReference>
<evidence type="ECO:0000313" key="3">
    <source>
        <dbReference type="Proteomes" id="UP000518887"/>
    </source>
</evidence>
<gene>
    <name evidence="2" type="ORF">HNP76_001968</name>
</gene>
<reference evidence="2 3" key="1">
    <citation type="submission" date="2020-08" db="EMBL/GenBank/DDBJ databases">
        <title>Genomic Encyclopedia of Type Strains, Phase IV (KMG-IV): sequencing the most valuable type-strain genomes for metagenomic binning, comparative biology and taxonomic classification.</title>
        <authorList>
            <person name="Goeker M."/>
        </authorList>
    </citation>
    <scope>NUCLEOTIDE SEQUENCE [LARGE SCALE GENOMIC DNA]</scope>
    <source>
        <strain evidence="2 3">DSM 103462</strain>
    </source>
</reference>
<dbReference type="Proteomes" id="UP000518887">
    <property type="component" value="Unassembled WGS sequence"/>
</dbReference>
<keyword evidence="3" id="KW-1185">Reference proteome</keyword>
<dbReference type="InterPro" id="IPR001296">
    <property type="entry name" value="Glyco_trans_1"/>
</dbReference>
<evidence type="ECO:0000313" key="2">
    <source>
        <dbReference type="EMBL" id="MBB5226587.1"/>
    </source>
</evidence>
<dbReference type="SUPFAM" id="SSF53756">
    <property type="entry name" value="UDP-Glycosyltransferase/glycogen phosphorylase"/>
    <property type="match status" value="1"/>
</dbReference>
<dbReference type="Pfam" id="PF00534">
    <property type="entry name" value="Glycos_transf_1"/>
    <property type="match status" value="1"/>
</dbReference>
<dbReference type="RefSeq" id="WP_184660001.1">
    <property type="nucleotide sequence ID" value="NZ_CP031518.1"/>
</dbReference>
<dbReference type="PANTHER" id="PTHR12526">
    <property type="entry name" value="GLYCOSYLTRANSFERASE"/>
    <property type="match status" value="1"/>
</dbReference>
<protein>
    <submittedName>
        <fullName evidence="2">Glycosyltransferase involved in cell wall biosynthesis</fullName>
    </submittedName>
</protein>
<dbReference type="PANTHER" id="PTHR12526:SF637">
    <property type="entry name" value="GLYCOSYLTRANSFERASE EPSF-RELATED"/>
    <property type="match status" value="1"/>
</dbReference>
<evidence type="ECO:0000259" key="1">
    <source>
        <dbReference type="Pfam" id="PF00534"/>
    </source>
</evidence>
<proteinExistence type="predicted"/>
<feature type="domain" description="Glycosyl transferase family 1" evidence="1">
    <location>
        <begin position="248"/>
        <end position="400"/>
    </location>
</feature>
<dbReference type="GO" id="GO:0016757">
    <property type="term" value="F:glycosyltransferase activity"/>
    <property type="evidence" value="ECO:0007669"/>
    <property type="project" value="InterPro"/>
</dbReference>
<sequence>MDCNKNILIVSSANPFIASGVLAVDFYNALKKSGADVDFLTKEKSLEYPDFLYIKDNIIEKELIRLKRIIHRIDFKLFRIITRRNYEKYFQRCFFYKYECKPPVSNRKLLKSLPNNKRYDFVLILFWQEMLSAVSLETLYDKYKCPIFIVCVDYSPMTGGCHFISDCSTFENGCGACEIWYSKNKKDFTYKNALEKKRIYEKIHPVMLVNKYMDENYASKSPILENIRKEYIFPVINEDKFCPVDKSLAKKELNIDENKKVIFFACQNLNDKKKGGKYVLDAMNIFYNNLSNNERENILVILAGHAGKEIGSIVKFNCKTYGYVDSKMLIKLYQASDVYLSGSVIDAGPMMVNQAISCGVPVVAFNIGTAIDVINGKNTGFVAKEISSQAFADGIKWWYLLSPGEYKIVVDNCRNMALSTTSYKACADFFSQLYDNYLIK</sequence>